<gene>
    <name evidence="2" type="ORF">Thert_02693</name>
</gene>
<dbReference type="PANTHER" id="PTHR35586">
    <property type="entry name" value="SLL1691 PROTEIN"/>
    <property type="match status" value="1"/>
</dbReference>
<dbReference type="InterPro" id="IPR025587">
    <property type="entry name" value="DUF4351"/>
</dbReference>
<evidence type="ECO:0000313" key="3">
    <source>
        <dbReference type="Proteomes" id="UP000214975"/>
    </source>
</evidence>
<protein>
    <recommendedName>
        <fullName evidence="1">DUF4351 domain-containing protein</fullName>
    </recommendedName>
</protein>
<evidence type="ECO:0000259" key="1">
    <source>
        <dbReference type="Pfam" id="PF14261"/>
    </source>
</evidence>
<proteinExistence type="predicted"/>
<dbReference type="AlphaFoldDB" id="A0A223I1Z0"/>
<dbReference type="EMBL" id="CP016893">
    <property type="protein sequence ID" value="AST58535.1"/>
    <property type="molecule type" value="Genomic_DNA"/>
</dbReference>
<dbReference type="Proteomes" id="UP000214975">
    <property type="component" value="Chromosome"/>
</dbReference>
<sequence>MKYDGDKIYKELNEKIDRKLQLTDIDKLNLIFLPLMGSKKSSDEVAIDAVELAKKIEDEDEKTYIIGALIGISDKFLTEEYKNKLKGAIRMTKIAEMLIQEGKAEGKAEGKVELIIKQLKKRFNKIPEFYVKRMYELNIDKLEKIGENIFDIKKIEDLDKYFNDN</sequence>
<accession>A0A223I1Z0</accession>
<feature type="domain" description="DUF4351" evidence="1">
    <location>
        <begin position="105"/>
        <end position="162"/>
    </location>
</feature>
<dbReference type="RefSeq" id="WP_237268764.1">
    <property type="nucleotide sequence ID" value="NZ_CP016893.1"/>
</dbReference>
<name>A0A223I1Z0_THETR</name>
<organism evidence="2 3">
    <name type="scientific">Thermoanaerobacterium thermosaccharolyticum</name>
    <name type="common">Clostridium thermosaccharolyticum</name>
    <dbReference type="NCBI Taxonomy" id="1517"/>
    <lineage>
        <taxon>Bacteria</taxon>
        <taxon>Bacillati</taxon>
        <taxon>Bacillota</taxon>
        <taxon>Clostridia</taxon>
        <taxon>Thermoanaerobacterales</taxon>
        <taxon>Thermoanaerobacteraceae</taxon>
        <taxon>Thermoanaerobacterium</taxon>
    </lineage>
</organism>
<dbReference type="PANTHER" id="PTHR35586:SF1">
    <property type="entry name" value="SLL1691 PROTEIN"/>
    <property type="match status" value="1"/>
</dbReference>
<evidence type="ECO:0000313" key="2">
    <source>
        <dbReference type="EMBL" id="AST58535.1"/>
    </source>
</evidence>
<reference evidence="2 3" key="1">
    <citation type="submission" date="2016-08" db="EMBL/GenBank/DDBJ databases">
        <title>A novel genetic cassette of butanologenic Thermoanaerobacterium thermosaccharolyticum that directly convert cellulose to butanol.</title>
        <authorList>
            <person name="Li T."/>
            <person name="He J."/>
        </authorList>
    </citation>
    <scope>NUCLEOTIDE SEQUENCE [LARGE SCALE GENOMIC DNA]</scope>
    <source>
        <strain evidence="2 3">TG57</strain>
    </source>
</reference>
<dbReference type="Pfam" id="PF14261">
    <property type="entry name" value="DUF4351"/>
    <property type="match status" value="1"/>
</dbReference>